<dbReference type="InterPro" id="IPR047048">
    <property type="entry name" value="TlyA"/>
</dbReference>
<dbReference type="PANTHER" id="PTHR32319">
    <property type="entry name" value="BACTERIAL HEMOLYSIN-LIKE PROTEIN"/>
    <property type="match status" value="1"/>
</dbReference>
<dbReference type="InterPro" id="IPR029063">
    <property type="entry name" value="SAM-dependent_MTases_sf"/>
</dbReference>
<dbReference type="GO" id="GO:0032259">
    <property type="term" value="P:methylation"/>
    <property type="evidence" value="ECO:0007669"/>
    <property type="project" value="UniProtKB-KW"/>
</dbReference>
<evidence type="ECO:0000313" key="5">
    <source>
        <dbReference type="EMBL" id="GAA3287520.1"/>
    </source>
</evidence>
<dbReference type="Gene3D" id="3.40.50.150">
    <property type="entry name" value="Vaccinia Virus protein VP39"/>
    <property type="match status" value="1"/>
</dbReference>
<dbReference type="Pfam" id="PF01728">
    <property type="entry name" value="FtsJ"/>
    <property type="match status" value="1"/>
</dbReference>
<dbReference type="SUPFAM" id="SSF55174">
    <property type="entry name" value="Alpha-L RNA-binding motif"/>
    <property type="match status" value="1"/>
</dbReference>
<protein>
    <submittedName>
        <fullName evidence="5">TlyA family RNA methyltransferase</fullName>
    </submittedName>
</protein>
<keyword evidence="6" id="KW-1185">Reference proteome</keyword>
<comment type="similarity">
    <text evidence="2">Belongs to the TlyA family.</text>
</comment>
<dbReference type="SUPFAM" id="SSF53335">
    <property type="entry name" value="S-adenosyl-L-methionine-dependent methyltransferases"/>
    <property type="match status" value="1"/>
</dbReference>
<evidence type="ECO:0000256" key="2">
    <source>
        <dbReference type="ARBA" id="ARBA00029460"/>
    </source>
</evidence>
<dbReference type="InterPro" id="IPR004538">
    <property type="entry name" value="Hemolysin_A/TlyA"/>
</dbReference>
<evidence type="ECO:0000256" key="1">
    <source>
        <dbReference type="ARBA" id="ARBA00022884"/>
    </source>
</evidence>
<proteinExistence type="inferred from homology"/>
<dbReference type="PIRSF" id="PIRSF005578">
    <property type="entry name" value="TlyA"/>
    <property type="match status" value="1"/>
</dbReference>
<organism evidence="5 6">
    <name type="scientific">Nesterenkonia halobia</name>
    <dbReference type="NCBI Taxonomy" id="37922"/>
    <lineage>
        <taxon>Bacteria</taxon>
        <taxon>Bacillati</taxon>
        <taxon>Actinomycetota</taxon>
        <taxon>Actinomycetes</taxon>
        <taxon>Micrococcales</taxon>
        <taxon>Micrococcaceae</taxon>
        <taxon>Nesterenkonia</taxon>
    </lineage>
</organism>
<dbReference type="EMBL" id="BAAAYG010000011">
    <property type="protein sequence ID" value="GAA3287520.1"/>
    <property type="molecule type" value="Genomic_DNA"/>
</dbReference>
<accession>A0ABP6RI52</accession>
<reference evidence="6" key="1">
    <citation type="journal article" date="2019" name="Int. J. Syst. Evol. Microbiol.">
        <title>The Global Catalogue of Microorganisms (GCM) 10K type strain sequencing project: providing services to taxonomists for standard genome sequencing and annotation.</title>
        <authorList>
            <consortium name="The Broad Institute Genomics Platform"/>
            <consortium name="The Broad Institute Genome Sequencing Center for Infectious Disease"/>
            <person name="Wu L."/>
            <person name="Ma J."/>
        </authorList>
    </citation>
    <scope>NUCLEOTIDE SEQUENCE [LARGE SCALE GENOMIC DNA]</scope>
    <source>
        <strain evidence="6">JCM 11483</strain>
    </source>
</reference>
<name>A0ABP6RI52_9MICC</name>
<comment type="caution">
    <text evidence="5">The sequence shown here is derived from an EMBL/GenBank/DDBJ whole genome shotgun (WGS) entry which is preliminary data.</text>
</comment>
<dbReference type="Gene3D" id="3.10.290.10">
    <property type="entry name" value="RNA-binding S4 domain"/>
    <property type="match status" value="1"/>
</dbReference>
<gene>
    <name evidence="5" type="ORF">GCM10020260_24240</name>
</gene>
<evidence type="ECO:0000256" key="3">
    <source>
        <dbReference type="PROSITE-ProRule" id="PRU00182"/>
    </source>
</evidence>
<dbReference type="RefSeq" id="WP_344721740.1">
    <property type="nucleotide sequence ID" value="NZ_BAAAYG010000011.1"/>
</dbReference>
<feature type="domain" description="RNA-binding S4" evidence="4">
    <location>
        <begin position="4"/>
        <end position="64"/>
    </location>
</feature>
<dbReference type="InterPro" id="IPR002942">
    <property type="entry name" value="S4_RNA-bd"/>
</dbReference>
<dbReference type="PROSITE" id="PS50889">
    <property type="entry name" value="S4"/>
    <property type="match status" value="1"/>
</dbReference>
<dbReference type="SMART" id="SM00363">
    <property type="entry name" value="S4"/>
    <property type="match status" value="1"/>
</dbReference>
<dbReference type="PANTHER" id="PTHR32319:SF0">
    <property type="entry name" value="BACTERIAL HEMOLYSIN-LIKE PROTEIN"/>
    <property type="match status" value="1"/>
</dbReference>
<evidence type="ECO:0000313" key="6">
    <source>
        <dbReference type="Proteomes" id="UP001501736"/>
    </source>
</evidence>
<dbReference type="Pfam" id="PF01479">
    <property type="entry name" value="S4"/>
    <property type="match status" value="1"/>
</dbReference>
<dbReference type="CDD" id="cd00165">
    <property type="entry name" value="S4"/>
    <property type="match status" value="1"/>
</dbReference>
<dbReference type="InterPro" id="IPR002877">
    <property type="entry name" value="RNA_MeTrfase_FtsJ_dom"/>
</dbReference>
<keyword evidence="1 3" id="KW-0694">RNA-binding</keyword>
<dbReference type="GO" id="GO:0008168">
    <property type="term" value="F:methyltransferase activity"/>
    <property type="evidence" value="ECO:0007669"/>
    <property type="project" value="UniProtKB-KW"/>
</dbReference>
<sequence>MGSRRLDRALVEEHLVASRSRAAQLVAEGLVRVDGRTVRKAAAKVTEAARLEVDDDPWVSRAAHKLLGALTVCPEVDPRGRRCLDAGASTGGFTQVLLAREASAVVAVDVGHDQLAAALREHPRVTSVEGLNLRHLEPGELGEPFELIVADLSFISLRLIVPALAAQAAAGAELLLMVKPQFEVGRERLARTGVVSSPQLRRQAVAGVVAACEEAGLRLVSAHRSPLPGQDGNREFFLRLRAPGRCHDGAAADIADAESAAADRLERIDHIDYRD</sequence>
<dbReference type="InterPro" id="IPR036986">
    <property type="entry name" value="S4_RNA-bd_sf"/>
</dbReference>
<keyword evidence="5" id="KW-0489">Methyltransferase</keyword>
<keyword evidence="5" id="KW-0808">Transferase</keyword>
<dbReference type="Proteomes" id="UP001501736">
    <property type="component" value="Unassembled WGS sequence"/>
</dbReference>
<evidence type="ECO:0000259" key="4">
    <source>
        <dbReference type="SMART" id="SM00363"/>
    </source>
</evidence>
<dbReference type="CDD" id="cd02440">
    <property type="entry name" value="AdoMet_MTases"/>
    <property type="match status" value="1"/>
</dbReference>